<evidence type="ECO:0000313" key="1">
    <source>
        <dbReference type="EMBL" id="SVC02725.1"/>
    </source>
</evidence>
<organism evidence="1">
    <name type="scientific">marine metagenome</name>
    <dbReference type="NCBI Taxonomy" id="408172"/>
    <lineage>
        <taxon>unclassified sequences</taxon>
        <taxon>metagenomes</taxon>
        <taxon>ecological metagenomes</taxon>
    </lineage>
</organism>
<reference evidence="1" key="1">
    <citation type="submission" date="2018-05" db="EMBL/GenBank/DDBJ databases">
        <authorList>
            <person name="Lanie J.A."/>
            <person name="Ng W.-L."/>
            <person name="Kazmierczak K.M."/>
            <person name="Andrzejewski T.M."/>
            <person name="Davidsen T.M."/>
            <person name="Wayne K.J."/>
            <person name="Tettelin H."/>
            <person name="Glass J.I."/>
            <person name="Rusch D."/>
            <person name="Podicherti R."/>
            <person name="Tsui H.-C.T."/>
            <person name="Winkler M.E."/>
        </authorList>
    </citation>
    <scope>NUCLEOTIDE SEQUENCE</scope>
</reference>
<protein>
    <submittedName>
        <fullName evidence="1">Uncharacterized protein</fullName>
    </submittedName>
</protein>
<proteinExistence type="predicted"/>
<sequence length="169" mass="18637">MMRVLNLVILTGIVNLSIVFADPSDWSVNPSEYEHTASMTGILLFDDVQSDDPNDIVAAFVGDECRGVDDLGLYFSPTGNWVWGITLYSNGGDETFTFKGYDASEGSEYDITDFSYTFVPDDIVGSAVAPVEWEFITMDLPDWSVNPSDFEFTASITGILYFDGVQSLD</sequence>
<gene>
    <name evidence="1" type="ORF">METZ01_LOCUS255579</name>
</gene>
<feature type="non-terminal residue" evidence="1">
    <location>
        <position position="169"/>
    </location>
</feature>
<dbReference type="EMBL" id="UINC01069385">
    <property type="protein sequence ID" value="SVC02725.1"/>
    <property type="molecule type" value="Genomic_DNA"/>
</dbReference>
<name>A0A382ITN8_9ZZZZ</name>
<dbReference type="AlphaFoldDB" id="A0A382ITN8"/>
<accession>A0A382ITN8</accession>